<protein>
    <submittedName>
        <fullName evidence="2">45609_t:CDS:1</fullName>
    </submittedName>
</protein>
<dbReference type="SUPFAM" id="SSF47769">
    <property type="entry name" value="SAM/Pointed domain"/>
    <property type="match status" value="1"/>
</dbReference>
<dbReference type="Proteomes" id="UP000789901">
    <property type="component" value="Unassembled WGS sequence"/>
</dbReference>
<dbReference type="EMBL" id="CAJVQB010004569">
    <property type="protein sequence ID" value="CAG8639756.1"/>
    <property type="molecule type" value="Genomic_DNA"/>
</dbReference>
<dbReference type="InterPro" id="IPR001660">
    <property type="entry name" value="SAM"/>
</dbReference>
<gene>
    <name evidence="2" type="ORF">GMARGA_LOCUS8782</name>
</gene>
<sequence length="297" mass="33817">MNFLRTSLNRVLTRKYSYLLTNLPKRKLLKCQQRQTSNLSQVTRTGSSFPSIEGIKKWSPAQIVDFLESGDLYLTNNEIEMIKKSNIAGKDFILLKEDHLDRIGLSIGSVKRIILLIKKISRSSLVHVFIDSLNLWNEGKYTVGNLEQLGTFDFDRNSYYFKQLQIDHGKLLTTVQDGRKLSGASFLVGPRPPPNDSLWARIRDQGFEVNIFIEISEATMTQNFKTSAETQLDCGDMVLELSFLKSDTIFQSLDNCYRSFSYGLGPDFIGKNQVLEVTDELFGDGKKLYPAQLSRNT</sequence>
<reference evidence="2 3" key="1">
    <citation type="submission" date="2021-06" db="EMBL/GenBank/DDBJ databases">
        <authorList>
            <person name="Kallberg Y."/>
            <person name="Tangrot J."/>
            <person name="Rosling A."/>
        </authorList>
    </citation>
    <scope>NUCLEOTIDE SEQUENCE [LARGE SCALE GENOMIC DNA]</scope>
    <source>
        <strain evidence="2 3">120-4 pot B 10/14</strain>
    </source>
</reference>
<name>A0ABN7UNG5_GIGMA</name>
<comment type="caution">
    <text evidence="2">The sequence shown here is derived from an EMBL/GenBank/DDBJ whole genome shotgun (WGS) entry which is preliminary data.</text>
</comment>
<dbReference type="InterPro" id="IPR013761">
    <property type="entry name" value="SAM/pointed_sf"/>
</dbReference>
<proteinExistence type="predicted"/>
<feature type="domain" description="SAM" evidence="1">
    <location>
        <begin position="55"/>
        <end position="123"/>
    </location>
</feature>
<evidence type="ECO:0000313" key="3">
    <source>
        <dbReference type="Proteomes" id="UP000789901"/>
    </source>
</evidence>
<dbReference type="SMART" id="SM00454">
    <property type="entry name" value="SAM"/>
    <property type="match status" value="1"/>
</dbReference>
<dbReference type="Gene3D" id="1.10.150.50">
    <property type="entry name" value="Transcription Factor, Ets-1"/>
    <property type="match status" value="1"/>
</dbReference>
<evidence type="ECO:0000259" key="1">
    <source>
        <dbReference type="SMART" id="SM00454"/>
    </source>
</evidence>
<keyword evidence="3" id="KW-1185">Reference proteome</keyword>
<organism evidence="2 3">
    <name type="scientific">Gigaspora margarita</name>
    <dbReference type="NCBI Taxonomy" id="4874"/>
    <lineage>
        <taxon>Eukaryota</taxon>
        <taxon>Fungi</taxon>
        <taxon>Fungi incertae sedis</taxon>
        <taxon>Mucoromycota</taxon>
        <taxon>Glomeromycotina</taxon>
        <taxon>Glomeromycetes</taxon>
        <taxon>Diversisporales</taxon>
        <taxon>Gigasporaceae</taxon>
        <taxon>Gigaspora</taxon>
    </lineage>
</organism>
<feature type="non-terminal residue" evidence="2">
    <location>
        <position position="297"/>
    </location>
</feature>
<accession>A0ABN7UNG5</accession>
<evidence type="ECO:0000313" key="2">
    <source>
        <dbReference type="EMBL" id="CAG8639756.1"/>
    </source>
</evidence>